<feature type="chain" id="PRO_5011005383" evidence="1">
    <location>
        <begin position="23"/>
        <end position="164"/>
    </location>
</feature>
<dbReference type="KEGG" id="pact:CA264_11175"/>
<dbReference type="Proteomes" id="UP000266292">
    <property type="component" value="Chromosome"/>
</dbReference>
<reference evidence="3" key="1">
    <citation type="submission" date="2017-05" db="EMBL/GenBank/DDBJ databases">
        <authorList>
            <person name="Ray J."/>
            <person name="Price M."/>
            <person name="Deutschbauer A."/>
        </authorList>
    </citation>
    <scope>NUCLEOTIDE SEQUENCE [LARGE SCALE GENOMIC DNA]</scope>
    <source>
        <strain evidence="3">DSM 19842</strain>
    </source>
</reference>
<dbReference type="STRING" id="709015.GCA_000472485_02255"/>
<organism evidence="2 3">
    <name type="scientific">Pontibacter actiniarum</name>
    <dbReference type="NCBI Taxonomy" id="323450"/>
    <lineage>
        <taxon>Bacteria</taxon>
        <taxon>Pseudomonadati</taxon>
        <taxon>Bacteroidota</taxon>
        <taxon>Cytophagia</taxon>
        <taxon>Cytophagales</taxon>
        <taxon>Hymenobacteraceae</taxon>
        <taxon>Pontibacter</taxon>
    </lineage>
</organism>
<gene>
    <name evidence="2" type="ORF">CA264_11175</name>
</gene>
<proteinExistence type="predicted"/>
<feature type="signal peptide" evidence="1">
    <location>
        <begin position="1"/>
        <end position="22"/>
    </location>
</feature>
<dbReference type="AlphaFoldDB" id="A0A1X9YSW0"/>
<dbReference type="OrthoDB" id="1122180at2"/>
<evidence type="ECO:0000256" key="1">
    <source>
        <dbReference type="SAM" id="SignalP"/>
    </source>
</evidence>
<protein>
    <submittedName>
        <fullName evidence="2">Uncharacterized protein</fullName>
    </submittedName>
</protein>
<accession>A0A1X9YSW0</accession>
<evidence type="ECO:0000313" key="3">
    <source>
        <dbReference type="Proteomes" id="UP000266292"/>
    </source>
</evidence>
<keyword evidence="1" id="KW-0732">Signal</keyword>
<dbReference type="RefSeq" id="WP_025607195.1">
    <property type="nucleotide sequence ID" value="NZ_CP021235.1"/>
</dbReference>
<dbReference type="EMBL" id="CP021235">
    <property type="protein sequence ID" value="ARS35953.1"/>
    <property type="molecule type" value="Genomic_DNA"/>
</dbReference>
<name>A0A1X9YSW0_9BACT</name>
<sequence>MLMKLFILPLITLLLTFSPSHAQRVPPNVKAEKAFIGYRFFSDGQKINRTKAVSLLRSDKEAYAHVQKARANKVFSDIFGISGGFMVGYTLGAALANAEPDGVIAGVGAGLSLLSLPFELRYNKKVAEAVNMHNEATLEAGQTARPMELYFGPTGSGVGFTLAF</sequence>
<keyword evidence="3" id="KW-1185">Reference proteome</keyword>
<evidence type="ECO:0000313" key="2">
    <source>
        <dbReference type="EMBL" id="ARS35953.1"/>
    </source>
</evidence>